<evidence type="ECO:0000313" key="1">
    <source>
        <dbReference type="EMBL" id="KZM36668.1"/>
    </source>
</evidence>
<sequence>MADQLSLTGVPALGAVSVDLLDAYRFEDGEGFPPSYRRLVSRAGFCRLFGLWLVYPPARDGYADGWQHRAAHLTDRFRATYQDGQAEGFDWMVEPDGDWPVARRLVVFAFSENGDALLWDPSTRTDGELAVWCSTGLDALTLLGSSLTDALPRVRELSGPFAERAPADLECLTPARTDG</sequence>
<dbReference type="EMBL" id="LRIE01000045">
    <property type="protein sequence ID" value="KZM36668.1"/>
    <property type="molecule type" value="Genomic_DNA"/>
</dbReference>
<comment type="caution">
    <text evidence="1">The sequence shown here is derived from an EMBL/GenBank/DDBJ whole genome shotgun (WGS) entry which is preliminary data.</text>
</comment>
<evidence type="ECO:0000313" key="2">
    <source>
        <dbReference type="EMBL" id="OCI29707.1"/>
    </source>
</evidence>
<gene>
    <name evidence="2" type="ORF">OERS_35790</name>
    <name evidence="1" type="ORF">OJAG_06530</name>
</gene>
<evidence type="ECO:0000313" key="4">
    <source>
        <dbReference type="Proteomes" id="UP000093412"/>
    </source>
</evidence>
<evidence type="ECO:0000313" key="3">
    <source>
        <dbReference type="Proteomes" id="UP000076447"/>
    </source>
</evidence>
<proteinExistence type="predicted"/>
<dbReference type="STRING" id="43678.OJAG_06530"/>
<dbReference type="RefSeq" id="WP_139107926.1">
    <property type="nucleotide sequence ID" value="NZ_JBIVFZ010000001.1"/>
</dbReference>
<protein>
    <recommendedName>
        <fullName evidence="5">SMI1/KNR4 family protein</fullName>
    </recommendedName>
</protein>
<dbReference type="EMBL" id="MAQA01000060">
    <property type="protein sequence ID" value="OCI29707.1"/>
    <property type="molecule type" value="Genomic_DNA"/>
</dbReference>
<dbReference type="PATRIC" id="fig|43678.3.peg.688"/>
<dbReference type="Proteomes" id="UP000093412">
    <property type="component" value="Unassembled WGS sequence"/>
</dbReference>
<keyword evidence="4" id="KW-1185">Reference proteome</keyword>
<organism evidence="1 3">
    <name type="scientific">Oerskovia enterophila</name>
    <dbReference type="NCBI Taxonomy" id="43678"/>
    <lineage>
        <taxon>Bacteria</taxon>
        <taxon>Bacillati</taxon>
        <taxon>Actinomycetota</taxon>
        <taxon>Actinomycetes</taxon>
        <taxon>Micrococcales</taxon>
        <taxon>Cellulomonadaceae</taxon>
        <taxon>Oerskovia</taxon>
    </lineage>
</organism>
<dbReference type="OrthoDB" id="8610791at2"/>
<accession>A0A161YJV6</accession>
<evidence type="ECO:0008006" key="5">
    <source>
        <dbReference type="Google" id="ProtNLM"/>
    </source>
</evidence>
<dbReference type="Proteomes" id="UP000076447">
    <property type="component" value="Unassembled WGS sequence"/>
</dbReference>
<reference evidence="2 4" key="2">
    <citation type="submission" date="2016-06" db="EMBL/GenBank/DDBJ databases">
        <title>Genome sequence of Oerskovia enterophila DSM 43852.</title>
        <authorList>
            <person name="Poehlein A."/>
            <person name="Jag V."/>
            <person name="Bengelsdorf F.R."/>
            <person name="Daniel R."/>
            <person name="Duerre P."/>
        </authorList>
    </citation>
    <scope>NUCLEOTIDE SEQUENCE [LARGE SCALE GENOMIC DNA]</scope>
    <source>
        <strain evidence="2 4">DSM 43852</strain>
    </source>
</reference>
<name>A0A161YJV6_9CELL</name>
<reference evidence="1 3" key="1">
    <citation type="submission" date="2016-01" db="EMBL/GenBank/DDBJ databases">
        <title>Genome sequence of Oerskovia enterophila VJag, an agar and cellulose degrading bacterium.</title>
        <authorList>
            <person name="Poehlein A."/>
            <person name="Jag V."/>
            <person name="Bengelsdorf F."/>
            <person name="Duerre P."/>
            <person name="Daniel R."/>
        </authorList>
    </citation>
    <scope>NUCLEOTIDE SEQUENCE [LARGE SCALE GENOMIC DNA]</scope>
    <source>
        <strain evidence="1 3">VJag</strain>
    </source>
</reference>
<dbReference type="SUPFAM" id="SSF160631">
    <property type="entry name" value="SMI1/KNR4-like"/>
    <property type="match status" value="1"/>
</dbReference>
<dbReference type="AlphaFoldDB" id="A0A161YJV6"/>
<dbReference type="InterPro" id="IPR037883">
    <property type="entry name" value="Knr4/Smi1-like_sf"/>
</dbReference>